<keyword evidence="7 17" id="KW-0547">Nucleotide-binding</keyword>
<name>A0A4S3M0U1_9FLAO</name>
<feature type="binding site" evidence="16">
    <location>
        <position position="67"/>
    </location>
    <ligand>
        <name>substrate</name>
    </ligand>
</feature>
<comment type="subcellular location">
    <subcellularLocation>
        <location evidence="1">Cell membrane</location>
        <topology evidence="1">Multi-pass membrane protein</topology>
    </subcellularLocation>
</comment>
<comment type="caution">
    <text evidence="20">The sequence shown here is derived from an EMBL/GenBank/DDBJ whole genome shotgun (WGS) entry which is preliminary data.</text>
</comment>
<evidence type="ECO:0000313" key="20">
    <source>
        <dbReference type="EMBL" id="THD67647.1"/>
    </source>
</evidence>
<proteinExistence type="inferred from homology"/>
<feature type="transmembrane region" description="Helical" evidence="19">
    <location>
        <begin position="31"/>
        <end position="49"/>
    </location>
</feature>
<keyword evidence="18" id="KW-0479">Metal-binding</keyword>
<feature type="binding site" evidence="17">
    <location>
        <begin position="92"/>
        <end position="93"/>
    </location>
    <ligand>
        <name>ATP</name>
        <dbReference type="ChEBI" id="CHEBI:30616"/>
    </ligand>
</feature>
<evidence type="ECO:0000313" key="21">
    <source>
        <dbReference type="Proteomes" id="UP000305939"/>
    </source>
</evidence>
<dbReference type="Pfam" id="PF01219">
    <property type="entry name" value="DAGK_prokar"/>
    <property type="match status" value="1"/>
</dbReference>
<evidence type="ECO:0000256" key="7">
    <source>
        <dbReference type="ARBA" id="ARBA00022741"/>
    </source>
</evidence>
<evidence type="ECO:0000256" key="8">
    <source>
        <dbReference type="ARBA" id="ARBA00022777"/>
    </source>
</evidence>
<evidence type="ECO:0000256" key="17">
    <source>
        <dbReference type="PIRSR" id="PIRSR600829-3"/>
    </source>
</evidence>
<dbReference type="InterPro" id="IPR000829">
    <property type="entry name" value="DAGK"/>
</dbReference>
<reference evidence="20 21" key="1">
    <citation type="submission" date="2019-04" db="EMBL/GenBank/DDBJ databases">
        <title>Draft genome sequence of Robertkochia marina CC-AMO-30D.</title>
        <authorList>
            <person name="Hameed A."/>
            <person name="Lin S.-Y."/>
            <person name="Shahina M."/>
            <person name="Lai W.-A."/>
            <person name="Young C.-C."/>
        </authorList>
    </citation>
    <scope>NUCLEOTIDE SEQUENCE [LARGE SCALE GENOMIC DNA]</scope>
    <source>
        <strain evidence="20 21">CC-AMO-30D</strain>
    </source>
</reference>
<comment type="similarity">
    <text evidence="2">Belongs to the bacterial diacylglycerol kinase family.</text>
</comment>
<evidence type="ECO:0000256" key="19">
    <source>
        <dbReference type="SAM" id="Phobius"/>
    </source>
</evidence>
<dbReference type="PANTHER" id="PTHR34299:SF1">
    <property type="entry name" value="DIACYLGLYCEROL KINASE"/>
    <property type="match status" value="1"/>
</dbReference>
<dbReference type="CDD" id="cd14265">
    <property type="entry name" value="UDPK_IM_like"/>
    <property type="match status" value="1"/>
</dbReference>
<evidence type="ECO:0000256" key="2">
    <source>
        <dbReference type="ARBA" id="ARBA00005967"/>
    </source>
</evidence>
<dbReference type="Proteomes" id="UP000305939">
    <property type="component" value="Unassembled WGS sequence"/>
</dbReference>
<keyword evidence="9 17" id="KW-0067">ATP-binding</keyword>
<keyword evidence="13" id="KW-0594">Phospholipid biosynthesis</keyword>
<keyword evidence="21" id="KW-1185">Reference proteome</keyword>
<keyword evidence="14" id="KW-1208">Phospholipid metabolism</keyword>
<dbReference type="GO" id="GO:0008654">
    <property type="term" value="P:phospholipid biosynthetic process"/>
    <property type="evidence" value="ECO:0007669"/>
    <property type="project" value="UniProtKB-KW"/>
</dbReference>
<dbReference type="OrthoDB" id="1493837at2"/>
<dbReference type="GO" id="GO:0016301">
    <property type="term" value="F:kinase activity"/>
    <property type="evidence" value="ECO:0007669"/>
    <property type="project" value="UniProtKB-KW"/>
</dbReference>
<evidence type="ECO:0000256" key="13">
    <source>
        <dbReference type="ARBA" id="ARBA00023209"/>
    </source>
</evidence>
<feature type="binding site" evidence="17">
    <location>
        <position position="26"/>
    </location>
    <ligand>
        <name>ATP</name>
        <dbReference type="ChEBI" id="CHEBI:30616"/>
    </ligand>
</feature>
<feature type="binding site" evidence="17">
    <location>
        <position position="14"/>
    </location>
    <ligand>
        <name>ATP</name>
        <dbReference type="ChEBI" id="CHEBI:30616"/>
    </ligand>
</feature>
<keyword evidence="6 19" id="KW-0812">Transmembrane</keyword>
<keyword evidence="18" id="KW-0460">Magnesium</keyword>
<feature type="transmembrane region" description="Helical" evidence="19">
    <location>
        <begin position="94"/>
        <end position="115"/>
    </location>
</feature>
<dbReference type="GO" id="GO:0005524">
    <property type="term" value="F:ATP binding"/>
    <property type="evidence" value="ECO:0007669"/>
    <property type="project" value="UniProtKB-KW"/>
</dbReference>
<evidence type="ECO:0000256" key="18">
    <source>
        <dbReference type="PIRSR" id="PIRSR600829-4"/>
    </source>
</evidence>
<organism evidence="20 21">
    <name type="scientific">Robertkochia marina</name>
    <dbReference type="NCBI Taxonomy" id="1227945"/>
    <lineage>
        <taxon>Bacteria</taxon>
        <taxon>Pseudomonadati</taxon>
        <taxon>Bacteroidota</taxon>
        <taxon>Flavobacteriia</taxon>
        <taxon>Flavobacteriales</taxon>
        <taxon>Flavobacteriaceae</taxon>
        <taxon>Robertkochia</taxon>
    </lineage>
</organism>
<evidence type="ECO:0000256" key="1">
    <source>
        <dbReference type="ARBA" id="ARBA00004651"/>
    </source>
</evidence>
<dbReference type="RefSeq" id="WP_136335852.1">
    <property type="nucleotide sequence ID" value="NZ_QXMP01000008.1"/>
</dbReference>
<dbReference type="Gene3D" id="1.10.287.3610">
    <property type="match status" value="1"/>
</dbReference>
<evidence type="ECO:0000256" key="5">
    <source>
        <dbReference type="ARBA" id="ARBA00022679"/>
    </source>
</evidence>
<keyword evidence="8 20" id="KW-0418">Kinase</keyword>
<keyword evidence="5" id="KW-0808">Transferase</keyword>
<evidence type="ECO:0000256" key="9">
    <source>
        <dbReference type="ARBA" id="ARBA00022840"/>
    </source>
</evidence>
<dbReference type="GO" id="GO:0005886">
    <property type="term" value="C:plasma membrane"/>
    <property type="evidence" value="ECO:0007669"/>
    <property type="project" value="UniProtKB-SubCell"/>
</dbReference>
<evidence type="ECO:0000256" key="15">
    <source>
        <dbReference type="PIRSR" id="PIRSR600829-1"/>
    </source>
</evidence>
<evidence type="ECO:0000256" key="3">
    <source>
        <dbReference type="ARBA" id="ARBA00022475"/>
    </source>
</evidence>
<feature type="binding site" evidence="17">
    <location>
        <position position="74"/>
    </location>
    <ligand>
        <name>ATP</name>
        <dbReference type="ChEBI" id="CHEBI:30616"/>
    </ligand>
</feature>
<feature type="binding site" evidence="18">
    <location>
        <position position="74"/>
    </location>
    <ligand>
        <name>a divalent metal cation</name>
        <dbReference type="ChEBI" id="CHEBI:60240"/>
    </ligand>
</feature>
<dbReference type="InterPro" id="IPR036945">
    <property type="entry name" value="DAGK_sf"/>
</dbReference>
<evidence type="ECO:0000256" key="10">
    <source>
        <dbReference type="ARBA" id="ARBA00022989"/>
    </source>
</evidence>
<keyword evidence="11" id="KW-0443">Lipid metabolism</keyword>
<dbReference type="InterPro" id="IPR033717">
    <property type="entry name" value="UDPK"/>
</dbReference>
<evidence type="ECO:0000256" key="4">
    <source>
        <dbReference type="ARBA" id="ARBA00022516"/>
    </source>
</evidence>
<gene>
    <name evidence="20" type="ORF">E7Z59_08295</name>
</gene>
<evidence type="ECO:0000256" key="16">
    <source>
        <dbReference type="PIRSR" id="PIRSR600829-2"/>
    </source>
</evidence>
<keyword evidence="10 19" id="KW-1133">Transmembrane helix</keyword>
<accession>A0A4S3M0U1</accession>
<evidence type="ECO:0000256" key="12">
    <source>
        <dbReference type="ARBA" id="ARBA00023136"/>
    </source>
</evidence>
<evidence type="ECO:0000256" key="14">
    <source>
        <dbReference type="ARBA" id="ARBA00023264"/>
    </source>
</evidence>
<evidence type="ECO:0000256" key="11">
    <source>
        <dbReference type="ARBA" id="ARBA00023098"/>
    </source>
</evidence>
<keyword evidence="4" id="KW-0444">Lipid biosynthesis</keyword>
<feature type="active site" description="Proton acceptor" evidence="15">
    <location>
        <position position="67"/>
    </location>
</feature>
<dbReference type="AlphaFoldDB" id="A0A4S3M0U1"/>
<feature type="binding site" evidence="18">
    <location>
        <position position="26"/>
    </location>
    <ligand>
        <name>a divalent metal cation</name>
        <dbReference type="ChEBI" id="CHEBI:60240"/>
    </ligand>
</feature>
<sequence>MSDFVKKRIRSIGYASKGAYLLLRKEPSIQVQAGIAVLVTVLGFIYNLSITEWCLQVLCITLVMSAEGFNTAIEEIADFIHPDHHPKIGFIKDIAAGAVSFAAFGAIIVGLIIYIPKIF</sequence>
<dbReference type="GO" id="GO:0046872">
    <property type="term" value="F:metal ion binding"/>
    <property type="evidence" value="ECO:0007669"/>
    <property type="project" value="UniProtKB-KW"/>
</dbReference>
<comment type="cofactor">
    <cofactor evidence="18">
        <name>Mg(2+)</name>
        <dbReference type="ChEBI" id="CHEBI:18420"/>
    </cofactor>
    <text evidence="18">Mn(2+), Zn(2+), Cd(2+) and Co(2+) support activity to lesser extents.</text>
</comment>
<protein>
    <submittedName>
        <fullName evidence="20">Diacylglycerol kinase family protein</fullName>
    </submittedName>
</protein>
<keyword evidence="3" id="KW-1003">Cell membrane</keyword>
<evidence type="ECO:0000256" key="6">
    <source>
        <dbReference type="ARBA" id="ARBA00022692"/>
    </source>
</evidence>
<dbReference type="EMBL" id="SSMC01000002">
    <property type="protein sequence ID" value="THD67647.1"/>
    <property type="molecule type" value="Genomic_DNA"/>
</dbReference>
<keyword evidence="12 19" id="KW-0472">Membrane</keyword>
<dbReference type="PANTHER" id="PTHR34299">
    <property type="entry name" value="DIACYLGLYCEROL KINASE"/>
    <property type="match status" value="1"/>
</dbReference>